<accession>A0ABT4SKE0</accession>
<evidence type="ECO:0000313" key="4">
    <source>
        <dbReference type="Proteomes" id="UP001144036"/>
    </source>
</evidence>
<dbReference type="Gene3D" id="1.10.10.10">
    <property type="entry name" value="Winged helix-like DNA-binding domain superfamily/Winged helix DNA-binding domain"/>
    <property type="match status" value="1"/>
</dbReference>
<feature type="domain" description="HTH luxR-type" evidence="2">
    <location>
        <begin position="74"/>
        <end position="136"/>
    </location>
</feature>
<dbReference type="SMART" id="SM00421">
    <property type="entry name" value="HTH_LUXR"/>
    <property type="match status" value="1"/>
</dbReference>
<evidence type="ECO:0000256" key="1">
    <source>
        <dbReference type="ARBA" id="ARBA00023125"/>
    </source>
</evidence>
<evidence type="ECO:0000313" key="3">
    <source>
        <dbReference type="EMBL" id="MDA0637692.1"/>
    </source>
</evidence>
<dbReference type="InterPro" id="IPR039420">
    <property type="entry name" value="WalR-like"/>
</dbReference>
<dbReference type="RefSeq" id="WP_270158590.1">
    <property type="nucleotide sequence ID" value="NZ_JAPNNL010000172.1"/>
</dbReference>
<sequence length="136" mass="15293">ALELHRQGACRFETARTQLLYGAALRRERRPGAAREHLHGALETFERLEARLWSERARAELRAAGETVTRPGPGGGPEQQLTAQQLRIARLVAEGATNREVAAQLFLSPRTVDHHLRNVFARLGVRSRVELARKLF</sequence>
<dbReference type="InterPro" id="IPR036388">
    <property type="entry name" value="WH-like_DNA-bd_sf"/>
</dbReference>
<reference evidence="3" key="1">
    <citation type="submission" date="2022-11" db="EMBL/GenBank/DDBJ databases">
        <title>Nonomuraea corallina sp. nov., a new species of the genus Nonomuraea isolated from sea side sediment in Thai sea.</title>
        <authorList>
            <person name="Ngamcharungchit C."/>
            <person name="Matsumoto A."/>
            <person name="Suriyachadkun C."/>
            <person name="Panbangred W."/>
            <person name="Inahashi Y."/>
            <person name="Intra B."/>
        </authorList>
    </citation>
    <scope>NUCLEOTIDE SEQUENCE</scope>
    <source>
        <strain evidence="3">MCN248</strain>
    </source>
</reference>
<name>A0ABT4SKE0_9ACTN</name>
<dbReference type="PROSITE" id="PS00622">
    <property type="entry name" value="HTH_LUXR_1"/>
    <property type="match status" value="1"/>
</dbReference>
<dbReference type="Pfam" id="PF00196">
    <property type="entry name" value="GerE"/>
    <property type="match status" value="1"/>
</dbReference>
<dbReference type="PANTHER" id="PTHR43214:SF42">
    <property type="entry name" value="TRANSCRIPTIONAL REGULATORY PROTEIN DESR"/>
    <property type="match status" value="1"/>
</dbReference>
<dbReference type="SUPFAM" id="SSF46894">
    <property type="entry name" value="C-terminal effector domain of the bipartite response regulators"/>
    <property type="match status" value="1"/>
</dbReference>
<dbReference type="PANTHER" id="PTHR43214">
    <property type="entry name" value="TWO-COMPONENT RESPONSE REGULATOR"/>
    <property type="match status" value="1"/>
</dbReference>
<dbReference type="InterPro" id="IPR000792">
    <property type="entry name" value="Tscrpt_reg_LuxR_C"/>
</dbReference>
<keyword evidence="1" id="KW-0238">DNA-binding</keyword>
<protein>
    <submittedName>
        <fullName evidence="3">LuxR C-terminal-related transcriptional regulator</fullName>
    </submittedName>
</protein>
<comment type="caution">
    <text evidence="3">The sequence shown here is derived from an EMBL/GenBank/DDBJ whole genome shotgun (WGS) entry which is preliminary data.</text>
</comment>
<feature type="non-terminal residue" evidence="3">
    <location>
        <position position="1"/>
    </location>
</feature>
<gene>
    <name evidence="3" type="ORF">OUY22_30155</name>
</gene>
<dbReference type="CDD" id="cd06170">
    <property type="entry name" value="LuxR_C_like"/>
    <property type="match status" value="1"/>
</dbReference>
<proteinExistence type="predicted"/>
<organism evidence="3 4">
    <name type="scientific">Nonomuraea corallina</name>
    <dbReference type="NCBI Taxonomy" id="2989783"/>
    <lineage>
        <taxon>Bacteria</taxon>
        <taxon>Bacillati</taxon>
        <taxon>Actinomycetota</taxon>
        <taxon>Actinomycetes</taxon>
        <taxon>Streptosporangiales</taxon>
        <taxon>Streptosporangiaceae</taxon>
        <taxon>Nonomuraea</taxon>
    </lineage>
</organism>
<dbReference type="Proteomes" id="UP001144036">
    <property type="component" value="Unassembled WGS sequence"/>
</dbReference>
<dbReference type="PROSITE" id="PS50043">
    <property type="entry name" value="HTH_LUXR_2"/>
    <property type="match status" value="1"/>
</dbReference>
<evidence type="ECO:0000259" key="2">
    <source>
        <dbReference type="PROSITE" id="PS50043"/>
    </source>
</evidence>
<dbReference type="EMBL" id="JAPNNL010000172">
    <property type="protein sequence ID" value="MDA0637692.1"/>
    <property type="molecule type" value="Genomic_DNA"/>
</dbReference>
<dbReference type="InterPro" id="IPR016032">
    <property type="entry name" value="Sig_transdc_resp-reg_C-effctor"/>
</dbReference>
<keyword evidence="4" id="KW-1185">Reference proteome</keyword>
<dbReference type="PRINTS" id="PR00038">
    <property type="entry name" value="HTHLUXR"/>
</dbReference>